<dbReference type="EC" id="1.1.1.95" evidence="2"/>
<evidence type="ECO:0000259" key="4">
    <source>
        <dbReference type="Pfam" id="PF19304"/>
    </source>
</evidence>
<accession>A0AAN8ZQK6</accession>
<comment type="pathway">
    <text evidence="1">Amino-acid biosynthesis; L-serine biosynthesis; L-serine from 3-phospho-D-glycerate: step 1/3.</text>
</comment>
<dbReference type="GO" id="GO:0004617">
    <property type="term" value="F:phosphoglycerate dehydrogenase activity"/>
    <property type="evidence" value="ECO:0007669"/>
    <property type="project" value="UniProtKB-EC"/>
</dbReference>
<evidence type="ECO:0000256" key="2">
    <source>
        <dbReference type="ARBA" id="ARBA00013143"/>
    </source>
</evidence>
<dbReference type="Gene3D" id="3.30.1330.90">
    <property type="entry name" value="D-3-phosphoglycerate dehydrogenase, domain 3"/>
    <property type="match status" value="1"/>
</dbReference>
<dbReference type="InterPro" id="IPR045626">
    <property type="entry name" value="PGDH_ASB_dom"/>
</dbReference>
<dbReference type="FunFam" id="3.30.70.260:FF:000008">
    <property type="entry name" value="D-3-phosphoglycerate dehydrogenase, chloroplastic"/>
    <property type="match status" value="1"/>
</dbReference>
<protein>
    <recommendedName>
        <fullName evidence="2">phosphoglycerate dehydrogenase</fullName>
        <ecNumber evidence="2">1.1.1.95</ecNumber>
    </recommendedName>
</protein>
<dbReference type="FunFam" id="3.30.1330.90:FF:000003">
    <property type="entry name" value="D-3-phosphoglycerate dehydrogenase"/>
    <property type="match status" value="1"/>
</dbReference>
<evidence type="ECO:0000313" key="6">
    <source>
        <dbReference type="Proteomes" id="UP001370490"/>
    </source>
</evidence>
<feature type="domain" description="D-3-phosphoglycerate dehydrogenase ASB" evidence="4">
    <location>
        <begin position="89"/>
        <end position="158"/>
    </location>
</feature>
<dbReference type="EMBL" id="JBAMMX010000002">
    <property type="protein sequence ID" value="KAK6945977.1"/>
    <property type="molecule type" value="Genomic_DNA"/>
</dbReference>
<organism evidence="5 6">
    <name type="scientific">Dillenia turbinata</name>
    <dbReference type="NCBI Taxonomy" id="194707"/>
    <lineage>
        <taxon>Eukaryota</taxon>
        <taxon>Viridiplantae</taxon>
        <taxon>Streptophyta</taxon>
        <taxon>Embryophyta</taxon>
        <taxon>Tracheophyta</taxon>
        <taxon>Spermatophyta</taxon>
        <taxon>Magnoliopsida</taxon>
        <taxon>eudicotyledons</taxon>
        <taxon>Gunneridae</taxon>
        <taxon>Pentapetalae</taxon>
        <taxon>Dilleniales</taxon>
        <taxon>Dilleniaceae</taxon>
        <taxon>Dillenia</taxon>
    </lineage>
</organism>
<dbReference type="SUPFAM" id="SSF55021">
    <property type="entry name" value="ACT-like"/>
    <property type="match status" value="1"/>
</dbReference>
<proteinExistence type="predicted"/>
<dbReference type="InterPro" id="IPR029009">
    <property type="entry name" value="ASB_dom_sf"/>
</dbReference>
<dbReference type="Gene3D" id="3.30.70.260">
    <property type="match status" value="1"/>
</dbReference>
<dbReference type="CDD" id="cd04902">
    <property type="entry name" value="ACT_3PGDH-xct"/>
    <property type="match status" value="1"/>
</dbReference>
<comment type="caution">
    <text evidence="5">The sequence shown here is derived from an EMBL/GenBank/DDBJ whole genome shotgun (WGS) entry which is preliminary data.</text>
</comment>
<dbReference type="Pfam" id="PF19304">
    <property type="entry name" value="PGDH_inter"/>
    <property type="match status" value="1"/>
</dbReference>
<sequence length="278" mass="30272">MTSEERRSKDLKLEEATLCVKKRPDQGRMEQVGSSSLVRIPFGQCPKQVQKQTEVKGLPNAEAVVGALKGELAATAVNAPMVPAEALAELTPYVLLAEKLGRLAVQLVAARGPDDLDTRLLRAMIAKGLIEPVPSVFVNLVNADFTAKQRGLKITEERVVLDGSPESPLEYDQVQIAGKQNLPVPSRSQGRQVDRPDMIGKVGMILAEENVNVNFMTVGRIAPQKQAVMAIGVDEQPSKEPLKKIGKVPAGKLTLQQQELLLFSSRYPYQAPHPCRSP</sequence>
<comment type="catalytic activity">
    <reaction evidence="3">
        <text>(2R)-3-phosphoglycerate + NAD(+) = 3-phosphooxypyruvate + NADH + H(+)</text>
        <dbReference type="Rhea" id="RHEA:12641"/>
        <dbReference type="ChEBI" id="CHEBI:15378"/>
        <dbReference type="ChEBI" id="CHEBI:18110"/>
        <dbReference type="ChEBI" id="CHEBI:57540"/>
        <dbReference type="ChEBI" id="CHEBI:57945"/>
        <dbReference type="ChEBI" id="CHEBI:58272"/>
        <dbReference type="EC" id="1.1.1.95"/>
    </reaction>
</comment>
<dbReference type="Proteomes" id="UP001370490">
    <property type="component" value="Unassembled WGS sequence"/>
</dbReference>
<dbReference type="InterPro" id="IPR045865">
    <property type="entry name" value="ACT-like_dom_sf"/>
</dbReference>
<dbReference type="AlphaFoldDB" id="A0AAN8ZQK6"/>
<reference evidence="5 6" key="1">
    <citation type="submission" date="2023-12" db="EMBL/GenBank/DDBJ databases">
        <title>A high-quality genome assembly for Dillenia turbinata (Dilleniales).</title>
        <authorList>
            <person name="Chanderbali A."/>
        </authorList>
    </citation>
    <scope>NUCLEOTIDE SEQUENCE [LARGE SCALE GENOMIC DNA]</scope>
    <source>
        <strain evidence="5">LSX21</strain>
        <tissue evidence="5">Leaf</tissue>
    </source>
</reference>
<gene>
    <name evidence="5" type="ORF">RJ641_013521</name>
</gene>
<evidence type="ECO:0000313" key="5">
    <source>
        <dbReference type="EMBL" id="KAK6945977.1"/>
    </source>
</evidence>
<keyword evidence="6" id="KW-1185">Reference proteome</keyword>
<dbReference type="SUPFAM" id="SSF143548">
    <property type="entry name" value="Serine metabolism enzymes domain"/>
    <property type="match status" value="1"/>
</dbReference>
<name>A0AAN8ZQK6_9MAGN</name>
<evidence type="ECO:0000256" key="1">
    <source>
        <dbReference type="ARBA" id="ARBA00005216"/>
    </source>
</evidence>
<evidence type="ECO:0000256" key="3">
    <source>
        <dbReference type="ARBA" id="ARBA00048731"/>
    </source>
</evidence>